<organism evidence="1 2">
    <name type="scientific">Lysinibacillus xylanilyticus</name>
    <dbReference type="NCBI Taxonomy" id="582475"/>
    <lineage>
        <taxon>Bacteria</taxon>
        <taxon>Bacillati</taxon>
        <taxon>Bacillota</taxon>
        <taxon>Bacilli</taxon>
        <taxon>Bacillales</taxon>
        <taxon>Bacillaceae</taxon>
        <taxon>Lysinibacillus</taxon>
    </lineage>
</organism>
<reference evidence="1 2" key="1">
    <citation type="submission" date="2022-05" db="EMBL/GenBank/DDBJ databases">
        <title>Genome Sequencing of Bee-Associated Microbes.</title>
        <authorList>
            <person name="Dunlap C."/>
        </authorList>
    </citation>
    <scope>NUCLEOTIDE SEQUENCE [LARGE SCALE GENOMIC DNA]</scope>
    <source>
        <strain evidence="1 2">NRRL BD-083</strain>
    </source>
</reference>
<accession>A0ABT4EWE7</accession>
<sequence>MAKAKRQQQMFSVRKRSDSNKCFRGESEATATNVFCAKAKRQQQMFSVRKRSDSNNWMLVEVLSQGEMLLAFVPLFAALQGLICDADPQGVAKSPLQLTYSLSETKVGVVQGREGKKYIMISYFRIVDLSCVLVVDPL</sequence>
<dbReference type="EMBL" id="JAMDLZ010000032">
    <property type="protein sequence ID" value="MCY9548581.1"/>
    <property type="molecule type" value="Genomic_DNA"/>
</dbReference>
<gene>
    <name evidence="1" type="ORF">M5W82_16790</name>
</gene>
<keyword evidence="2" id="KW-1185">Reference proteome</keyword>
<name>A0ABT4EWE7_9BACI</name>
<evidence type="ECO:0000313" key="1">
    <source>
        <dbReference type="EMBL" id="MCY9548581.1"/>
    </source>
</evidence>
<comment type="caution">
    <text evidence="1">The sequence shown here is derived from an EMBL/GenBank/DDBJ whole genome shotgun (WGS) entry which is preliminary data.</text>
</comment>
<evidence type="ECO:0000313" key="2">
    <source>
        <dbReference type="Proteomes" id="UP001527052"/>
    </source>
</evidence>
<dbReference type="RefSeq" id="WP_268638597.1">
    <property type="nucleotide sequence ID" value="NZ_JAMDLZ010000032.1"/>
</dbReference>
<protein>
    <submittedName>
        <fullName evidence="1">Uncharacterized protein</fullName>
    </submittedName>
</protein>
<dbReference type="Proteomes" id="UP001527052">
    <property type="component" value="Unassembled WGS sequence"/>
</dbReference>
<proteinExistence type="predicted"/>